<feature type="domain" description="HTH LytTR-type" evidence="3">
    <location>
        <begin position="133"/>
        <end position="200"/>
    </location>
</feature>
<feature type="modified residue" description="4-aspartylphosphate" evidence="1">
    <location>
        <position position="54"/>
    </location>
</feature>
<dbReference type="Pfam" id="PF00072">
    <property type="entry name" value="Response_reg"/>
    <property type="match status" value="1"/>
</dbReference>
<dbReference type="PROSITE" id="PS50110">
    <property type="entry name" value="RESPONSE_REGULATORY"/>
    <property type="match status" value="1"/>
</dbReference>
<feature type="domain" description="Response regulatory" evidence="2">
    <location>
        <begin position="4"/>
        <end position="119"/>
    </location>
</feature>
<dbReference type="Gene3D" id="2.40.50.1020">
    <property type="entry name" value="LytTr DNA-binding domain"/>
    <property type="match status" value="1"/>
</dbReference>
<dbReference type="RefSeq" id="WP_317489616.1">
    <property type="nucleotide sequence ID" value="NZ_CP136051.1"/>
</dbReference>
<evidence type="ECO:0000313" key="5">
    <source>
        <dbReference type="Proteomes" id="UP001302349"/>
    </source>
</evidence>
<dbReference type="PANTHER" id="PTHR37299">
    <property type="entry name" value="TRANSCRIPTIONAL REGULATOR-RELATED"/>
    <property type="match status" value="1"/>
</dbReference>
<dbReference type="PANTHER" id="PTHR37299:SF1">
    <property type="entry name" value="STAGE 0 SPORULATION PROTEIN A HOMOLOG"/>
    <property type="match status" value="1"/>
</dbReference>
<gene>
    <name evidence="4" type="ORF">RT717_28035</name>
</gene>
<accession>A0ABZ0IR68</accession>
<dbReference type="InterPro" id="IPR001789">
    <property type="entry name" value="Sig_transdc_resp-reg_receiver"/>
</dbReference>
<evidence type="ECO:0000256" key="1">
    <source>
        <dbReference type="PROSITE-ProRule" id="PRU00169"/>
    </source>
</evidence>
<protein>
    <submittedName>
        <fullName evidence="4">Response regulator</fullName>
    </submittedName>
</protein>
<dbReference type="Pfam" id="PF04397">
    <property type="entry name" value="LytTR"/>
    <property type="match status" value="1"/>
</dbReference>
<dbReference type="CDD" id="cd17534">
    <property type="entry name" value="REC_DC-like"/>
    <property type="match status" value="1"/>
</dbReference>
<organism evidence="4 5">
    <name type="scientific">Imperialibacter roseus</name>
    <dbReference type="NCBI Taxonomy" id="1324217"/>
    <lineage>
        <taxon>Bacteria</taxon>
        <taxon>Pseudomonadati</taxon>
        <taxon>Bacteroidota</taxon>
        <taxon>Cytophagia</taxon>
        <taxon>Cytophagales</taxon>
        <taxon>Flammeovirgaceae</taxon>
        <taxon>Imperialibacter</taxon>
    </lineage>
</organism>
<proteinExistence type="predicted"/>
<dbReference type="EMBL" id="CP136051">
    <property type="protein sequence ID" value="WOK06923.1"/>
    <property type="molecule type" value="Genomic_DNA"/>
</dbReference>
<dbReference type="InterPro" id="IPR007492">
    <property type="entry name" value="LytTR_DNA-bd_dom"/>
</dbReference>
<dbReference type="InterPro" id="IPR046947">
    <property type="entry name" value="LytR-like"/>
</dbReference>
<reference evidence="4 5" key="1">
    <citation type="journal article" date="2023" name="Microbiol. Resour. Announc.">
        <title>Complete Genome Sequence of Imperialibacter roseus strain P4T.</title>
        <authorList>
            <person name="Tizabi D.R."/>
            <person name="Bachvaroff T."/>
            <person name="Hill R.T."/>
        </authorList>
    </citation>
    <scope>NUCLEOTIDE SEQUENCE [LARGE SCALE GENOMIC DNA]</scope>
    <source>
        <strain evidence="4 5">P4T</strain>
    </source>
</reference>
<keyword evidence="1" id="KW-0597">Phosphoprotein</keyword>
<dbReference type="SUPFAM" id="SSF52172">
    <property type="entry name" value="CheY-like"/>
    <property type="match status" value="1"/>
</dbReference>
<sequence length="232" mass="26638">MEKKVLIVEDEPLIADDLSFHLQDLGVSEIKISLKYEDALKKLTEHQFDLVLLDVNLSGEKDGIDVARFINRTNPTPFIFITSYYDADTLNRAKEVAPVAYILKPFNQQDIQVNVEMAFHKILSSRQTKPEKFFIKDKEGLVSIDPDEIDYVEAFDNYAKIYSAGQAYIISHTLKSIEDKLLNFGFERVHKSYLVNFAKITMISEGYIFFGKMKVPIGRAFKTDFMAKISML</sequence>
<dbReference type="Gene3D" id="3.40.50.2300">
    <property type="match status" value="1"/>
</dbReference>
<name>A0ABZ0IR68_9BACT</name>
<keyword evidence="5" id="KW-1185">Reference proteome</keyword>
<evidence type="ECO:0000259" key="2">
    <source>
        <dbReference type="PROSITE" id="PS50110"/>
    </source>
</evidence>
<evidence type="ECO:0000313" key="4">
    <source>
        <dbReference type="EMBL" id="WOK06923.1"/>
    </source>
</evidence>
<dbReference type="SMART" id="SM00448">
    <property type="entry name" value="REC"/>
    <property type="match status" value="1"/>
</dbReference>
<evidence type="ECO:0000259" key="3">
    <source>
        <dbReference type="PROSITE" id="PS50930"/>
    </source>
</evidence>
<dbReference type="PROSITE" id="PS50930">
    <property type="entry name" value="HTH_LYTTR"/>
    <property type="match status" value="1"/>
</dbReference>
<dbReference type="InterPro" id="IPR011006">
    <property type="entry name" value="CheY-like_superfamily"/>
</dbReference>
<dbReference type="Proteomes" id="UP001302349">
    <property type="component" value="Chromosome"/>
</dbReference>
<dbReference type="SMART" id="SM00850">
    <property type="entry name" value="LytTR"/>
    <property type="match status" value="1"/>
</dbReference>